<gene>
    <name evidence="1" type="ORF">TCIL3000_11_2800</name>
</gene>
<accession>G0UZR7</accession>
<sequence length="108" mass="12030">MRFCFVQLTSRFRSAFFSLPPKYVAVSRFWRHCSELHNPLSLLNHRYECISTFTSLSNRASSPASKIFSPKFGLDVFAPTTLCSPSTCCRGFSAANGCPATSMWSAVC</sequence>
<organism evidence="1">
    <name type="scientific">Trypanosoma congolense (strain IL3000)</name>
    <dbReference type="NCBI Taxonomy" id="1068625"/>
    <lineage>
        <taxon>Eukaryota</taxon>
        <taxon>Discoba</taxon>
        <taxon>Euglenozoa</taxon>
        <taxon>Kinetoplastea</taxon>
        <taxon>Metakinetoplastina</taxon>
        <taxon>Trypanosomatida</taxon>
        <taxon>Trypanosomatidae</taxon>
        <taxon>Trypanosoma</taxon>
        <taxon>Nannomonas</taxon>
    </lineage>
</organism>
<dbReference type="AlphaFoldDB" id="G0UZR7"/>
<reference evidence="1" key="1">
    <citation type="journal article" date="2012" name="Proc. Natl. Acad. Sci. U.S.A.">
        <title>Antigenic diversity is generated by distinct evolutionary mechanisms in African trypanosome species.</title>
        <authorList>
            <person name="Jackson A.P."/>
            <person name="Berry A."/>
            <person name="Aslett M."/>
            <person name="Allison H.C."/>
            <person name="Burton P."/>
            <person name="Vavrova-Anderson J."/>
            <person name="Brown R."/>
            <person name="Browne H."/>
            <person name="Corton N."/>
            <person name="Hauser H."/>
            <person name="Gamble J."/>
            <person name="Gilderthorp R."/>
            <person name="Marcello L."/>
            <person name="McQuillan J."/>
            <person name="Otto T.D."/>
            <person name="Quail M.A."/>
            <person name="Sanders M.J."/>
            <person name="van Tonder A."/>
            <person name="Ginger M.L."/>
            <person name="Field M.C."/>
            <person name="Barry J.D."/>
            <person name="Hertz-Fowler C."/>
            <person name="Berriman M."/>
        </authorList>
    </citation>
    <scope>NUCLEOTIDE SEQUENCE</scope>
    <source>
        <strain evidence="1">IL3000</strain>
    </source>
</reference>
<dbReference type="EMBL" id="HE575324">
    <property type="protein sequence ID" value="CCC94886.1"/>
    <property type="molecule type" value="Genomic_DNA"/>
</dbReference>
<proteinExistence type="predicted"/>
<protein>
    <submittedName>
        <fullName evidence="1">Uncharacterized protein</fullName>
    </submittedName>
</protein>
<evidence type="ECO:0000313" key="1">
    <source>
        <dbReference type="EMBL" id="CCC94886.1"/>
    </source>
</evidence>
<name>G0UZR7_TRYCI</name>